<name>A0A0E9R1Z4_ANGAN</name>
<reference evidence="1" key="1">
    <citation type="submission" date="2014-11" db="EMBL/GenBank/DDBJ databases">
        <authorList>
            <person name="Amaro Gonzalez C."/>
        </authorList>
    </citation>
    <scope>NUCLEOTIDE SEQUENCE</scope>
</reference>
<dbReference type="EMBL" id="GBXM01086077">
    <property type="protein sequence ID" value="JAH22500.1"/>
    <property type="molecule type" value="Transcribed_RNA"/>
</dbReference>
<organism evidence="1">
    <name type="scientific">Anguilla anguilla</name>
    <name type="common">European freshwater eel</name>
    <name type="synonym">Muraena anguilla</name>
    <dbReference type="NCBI Taxonomy" id="7936"/>
    <lineage>
        <taxon>Eukaryota</taxon>
        <taxon>Metazoa</taxon>
        <taxon>Chordata</taxon>
        <taxon>Craniata</taxon>
        <taxon>Vertebrata</taxon>
        <taxon>Euteleostomi</taxon>
        <taxon>Actinopterygii</taxon>
        <taxon>Neopterygii</taxon>
        <taxon>Teleostei</taxon>
        <taxon>Anguilliformes</taxon>
        <taxon>Anguillidae</taxon>
        <taxon>Anguilla</taxon>
    </lineage>
</organism>
<dbReference type="AlphaFoldDB" id="A0A0E9R1Z4"/>
<accession>A0A0E9R1Z4</accession>
<protein>
    <submittedName>
        <fullName evidence="1">Uncharacterized protein</fullName>
    </submittedName>
</protein>
<proteinExistence type="predicted"/>
<evidence type="ECO:0000313" key="1">
    <source>
        <dbReference type="EMBL" id="JAH22500.1"/>
    </source>
</evidence>
<sequence length="44" mass="4786">MQPEGVEYTTILLEFLAGGSHDVFYFVTINSALFSSARTVCLSA</sequence>
<reference evidence="1" key="2">
    <citation type="journal article" date="2015" name="Fish Shellfish Immunol.">
        <title>Early steps in the European eel (Anguilla anguilla)-Vibrio vulnificus interaction in the gills: Role of the RtxA13 toxin.</title>
        <authorList>
            <person name="Callol A."/>
            <person name="Pajuelo D."/>
            <person name="Ebbesson L."/>
            <person name="Teles M."/>
            <person name="MacKenzie S."/>
            <person name="Amaro C."/>
        </authorList>
    </citation>
    <scope>NUCLEOTIDE SEQUENCE</scope>
</reference>